<dbReference type="InterPro" id="IPR023753">
    <property type="entry name" value="FAD/NAD-binding_dom"/>
</dbReference>
<dbReference type="KEGG" id="frc:KX01_740"/>
<keyword evidence="8" id="KW-0520">NAD</keyword>
<evidence type="ECO:0000256" key="8">
    <source>
        <dbReference type="PIRSR" id="PIRSR000350-3"/>
    </source>
</evidence>
<evidence type="ECO:0000256" key="1">
    <source>
        <dbReference type="ARBA" id="ARBA00007532"/>
    </source>
</evidence>
<reference evidence="14" key="1">
    <citation type="submission" date="2014-10" db="EMBL/GenBank/DDBJ databases">
        <authorList>
            <person name="Kuske C.R."/>
            <person name="Challacombe J.F."/>
            <person name="Daligault H.E."/>
            <person name="Davenport K.W."/>
            <person name="Johnson S.L."/>
            <person name="Siddaramappa S."/>
            <person name="Petersen J.M."/>
        </authorList>
    </citation>
    <scope>NUCLEOTIDE SEQUENCE [LARGE SCALE GENOMIC DNA]</scope>
    <source>
        <strain evidence="14">CA97-1460</strain>
    </source>
</reference>
<dbReference type="InterPro" id="IPR004099">
    <property type="entry name" value="Pyr_nucl-diS_OxRdtase_dimer"/>
</dbReference>
<comment type="cofactor">
    <cofactor evidence="8">
        <name>FAD</name>
        <dbReference type="ChEBI" id="CHEBI:57692"/>
    </cofactor>
    <text evidence="8">Binds 1 FAD per subunit.</text>
</comment>
<dbReference type="InterPro" id="IPR036188">
    <property type="entry name" value="FAD/NAD-bd_sf"/>
</dbReference>
<name>A0A1J0KSR7_9GAMM</name>
<dbReference type="InterPro" id="IPR012999">
    <property type="entry name" value="Pyr_OxRdtase_I_AS"/>
</dbReference>
<feature type="binding site" evidence="8">
    <location>
        <position position="263"/>
    </location>
    <ligand>
        <name>NAD(+)</name>
        <dbReference type="ChEBI" id="CHEBI:57540"/>
    </ligand>
</feature>
<dbReference type="EMBL" id="CP009654">
    <property type="protein sequence ID" value="APC96738.1"/>
    <property type="molecule type" value="Genomic_DNA"/>
</dbReference>
<dbReference type="STRING" id="1542390.KX01_740"/>
<dbReference type="InterPro" id="IPR016156">
    <property type="entry name" value="FAD/NAD-linked_Rdtase_dimer_sf"/>
</dbReference>
<dbReference type="PROSITE" id="PS00076">
    <property type="entry name" value="PYRIDINE_REDOX_1"/>
    <property type="match status" value="1"/>
</dbReference>
<evidence type="ECO:0000256" key="3">
    <source>
        <dbReference type="ARBA" id="ARBA00022827"/>
    </source>
</evidence>
<keyword evidence="7 10" id="KW-0676">Redox-active center</keyword>
<feature type="binding site" evidence="8">
    <location>
        <position position="303"/>
    </location>
    <ligand>
        <name>FAD</name>
        <dbReference type="ChEBI" id="CHEBI:57692"/>
    </ligand>
</feature>
<evidence type="ECO:0000259" key="11">
    <source>
        <dbReference type="Pfam" id="PF02852"/>
    </source>
</evidence>
<evidence type="ECO:0000259" key="12">
    <source>
        <dbReference type="Pfam" id="PF07992"/>
    </source>
</evidence>
<comment type="similarity">
    <text evidence="1 10">Belongs to the class-I pyridine nucleotide-disulfide oxidoreductase family.</text>
</comment>
<evidence type="ECO:0000313" key="13">
    <source>
        <dbReference type="EMBL" id="APC96738.1"/>
    </source>
</evidence>
<keyword evidence="8" id="KW-0547">Nucleotide-binding</keyword>
<evidence type="ECO:0000256" key="6">
    <source>
        <dbReference type="ARBA" id="ARBA00023157"/>
    </source>
</evidence>
<evidence type="ECO:0000256" key="10">
    <source>
        <dbReference type="RuleBase" id="RU003691"/>
    </source>
</evidence>
<dbReference type="SUPFAM" id="SSF51905">
    <property type="entry name" value="FAD/NAD(P)-binding domain"/>
    <property type="match status" value="1"/>
</dbReference>
<dbReference type="GO" id="GO:0003955">
    <property type="term" value="F:NAD(P)H dehydrogenase (quinone) activity"/>
    <property type="evidence" value="ECO:0007669"/>
    <property type="project" value="TreeGrafter"/>
</dbReference>
<evidence type="ECO:0000256" key="7">
    <source>
        <dbReference type="ARBA" id="ARBA00023284"/>
    </source>
</evidence>
<keyword evidence="6" id="KW-1015">Disulfide bond</keyword>
<dbReference type="AlphaFoldDB" id="A0A1J0KSR7"/>
<keyword evidence="5 10" id="KW-0560">Oxidoreductase</keyword>
<dbReference type="Pfam" id="PF02852">
    <property type="entry name" value="Pyr_redox_dim"/>
    <property type="match status" value="1"/>
</dbReference>
<dbReference type="PANTHER" id="PTHR43014:SF4">
    <property type="entry name" value="PYRIDINE NUCLEOTIDE-DISULFIDE OXIDOREDUCTASE RCLA-RELATED"/>
    <property type="match status" value="1"/>
</dbReference>
<feature type="disulfide bond" description="Redox-active" evidence="9">
    <location>
        <begin position="43"/>
        <end position="48"/>
    </location>
</feature>
<dbReference type="Proteomes" id="UP000182521">
    <property type="component" value="Chromosome"/>
</dbReference>
<keyword evidence="14" id="KW-1185">Reference proteome</keyword>
<gene>
    <name evidence="13" type="ORF">KX01_740</name>
</gene>
<sequence>MKEIKTDICIIGGGSGGLSVAAGAVQMGAKVVLCEGGEMGGDCLNYGCVPSKAMIEASRVVYHTKKAHKFGIEIDGVKPSYKKVQQHVKNVIAKIAPHDSVERFEGLGVNVIKEYAQLVDRYTVKAGETIIKAKYIVLATGSRAKVPPIKGLDEVNYYTNENIFDISDKPQELTVLGGGPIGVELAQAHALLGCEVTIIEAFSDILSFADSDCRNVILNGFKKLGINVVTNAKIQEIYKDNDTIYVKTDTNVYSGTHLLVATGRAPNIKKLNLGEVGVVHTEKGVTVDSSLRTNYKNIYAIGDIAGPYQFTHAAGYHAGIVIQNMLFKLPVKVDYKSFPFVVYTTPELAQTGMPIKEADKQDAKILTIDYGSNDRAQANLSTEGLVKVAVDKKGYILGATIVGESAGELINEWTIAIRNKFKIKQMTSHIVAYPTLSELNKRVAGSYFTPMLYSKKVKTIVKILLKILGKRI</sequence>
<dbReference type="GO" id="GO:0050660">
    <property type="term" value="F:flavin adenine dinucleotide binding"/>
    <property type="evidence" value="ECO:0007669"/>
    <property type="project" value="TreeGrafter"/>
</dbReference>
<dbReference type="PRINTS" id="PR00411">
    <property type="entry name" value="PNDRDTASEI"/>
</dbReference>
<protein>
    <submittedName>
        <fullName evidence="13">Pyridine nucleotide-disulfide oxidoreductase family protein</fullName>
    </submittedName>
</protein>
<dbReference type="GO" id="GO:0016668">
    <property type="term" value="F:oxidoreductase activity, acting on a sulfur group of donors, NAD(P) as acceptor"/>
    <property type="evidence" value="ECO:0007669"/>
    <property type="project" value="InterPro"/>
</dbReference>
<proteinExistence type="inferred from homology"/>
<dbReference type="FunFam" id="3.30.390.30:FF:000001">
    <property type="entry name" value="Dihydrolipoyl dehydrogenase"/>
    <property type="match status" value="1"/>
</dbReference>
<dbReference type="PRINTS" id="PR00368">
    <property type="entry name" value="FADPNR"/>
</dbReference>
<feature type="domain" description="Pyridine nucleotide-disulphide oxidoreductase dimerisation" evidence="11">
    <location>
        <begin position="339"/>
        <end position="439"/>
    </location>
</feature>
<evidence type="ECO:0000256" key="5">
    <source>
        <dbReference type="ARBA" id="ARBA00023002"/>
    </source>
</evidence>
<dbReference type="Gene3D" id="3.30.390.30">
    <property type="match status" value="1"/>
</dbReference>
<keyword evidence="2 10" id="KW-0285">Flavoprotein</keyword>
<dbReference type="Gene3D" id="3.50.50.60">
    <property type="entry name" value="FAD/NAD(P)-binding domain"/>
    <property type="match status" value="2"/>
</dbReference>
<dbReference type="InterPro" id="IPR001100">
    <property type="entry name" value="Pyr_nuc-diS_OxRdtase"/>
</dbReference>
<dbReference type="PIRSF" id="PIRSF000350">
    <property type="entry name" value="Mercury_reductase_MerA"/>
    <property type="match status" value="1"/>
</dbReference>
<feature type="binding site" evidence="8">
    <location>
        <position position="200"/>
    </location>
    <ligand>
        <name>NAD(+)</name>
        <dbReference type="ChEBI" id="CHEBI:57540"/>
    </ligand>
</feature>
<dbReference type="OrthoDB" id="9800167at2"/>
<accession>A0A1J0KSR7</accession>
<dbReference type="PANTHER" id="PTHR43014">
    <property type="entry name" value="MERCURIC REDUCTASE"/>
    <property type="match status" value="1"/>
</dbReference>
<evidence type="ECO:0000313" key="14">
    <source>
        <dbReference type="Proteomes" id="UP000182521"/>
    </source>
</evidence>
<organism evidence="13 14">
    <name type="scientific">Francisella frigiditurris</name>
    <dbReference type="NCBI Taxonomy" id="1542390"/>
    <lineage>
        <taxon>Bacteria</taxon>
        <taxon>Pseudomonadati</taxon>
        <taxon>Pseudomonadota</taxon>
        <taxon>Gammaproteobacteria</taxon>
        <taxon>Thiotrichales</taxon>
        <taxon>Francisellaceae</taxon>
        <taxon>Francisella</taxon>
    </lineage>
</organism>
<feature type="binding site" evidence="8">
    <location>
        <begin position="177"/>
        <end position="184"/>
    </location>
    <ligand>
        <name>NAD(+)</name>
        <dbReference type="ChEBI" id="CHEBI:57540"/>
    </ligand>
</feature>
<keyword evidence="4" id="KW-0521">NADP</keyword>
<evidence type="ECO:0000256" key="2">
    <source>
        <dbReference type="ARBA" id="ARBA00022630"/>
    </source>
</evidence>
<feature type="domain" description="FAD/NAD(P)-binding" evidence="12">
    <location>
        <begin position="7"/>
        <end position="317"/>
    </location>
</feature>
<evidence type="ECO:0000256" key="9">
    <source>
        <dbReference type="PIRSR" id="PIRSR000350-4"/>
    </source>
</evidence>
<keyword evidence="3 8" id="KW-0274">FAD</keyword>
<dbReference type="SUPFAM" id="SSF55424">
    <property type="entry name" value="FAD/NAD-linked reductases, dimerisation (C-terminal) domain"/>
    <property type="match status" value="1"/>
</dbReference>
<dbReference type="Pfam" id="PF07992">
    <property type="entry name" value="Pyr_redox_2"/>
    <property type="match status" value="1"/>
</dbReference>
<evidence type="ECO:0000256" key="4">
    <source>
        <dbReference type="ARBA" id="ARBA00022857"/>
    </source>
</evidence>
<feature type="binding site" evidence="8">
    <location>
        <position position="52"/>
    </location>
    <ligand>
        <name>FAD</name>
        <dbReference type="ChEBI" id="CHEBI:57692"/>
    </ligand>
</feature>
<dbReference type="RefSeq" id="WP_071663702.1">
    <property type="nucleotide sequence ID" value="NZ_CP009654.1"/>
</dbReference>
<feature type="binding site" evidence="8">
    <location>
        <begin position="140"/>
        <end position="142"/>
    </location>
    <ligand>
        <name>FAD</name>
        <dbReference type="ChEBI" id="CHEBI:57692"/>
    </ligand>
</feature>